<protein>
    <recommendedName>
        <fullName evidence="1">DUF4246 domain-containing protein</fullName>
    </recommendedName>
</protein>
<gene>
    <name evidence="2" type="ORF">BCR33DRAFT_848677</name>
</gene>
<accession>A0A1Y2CK18</accession>
<dbReference type="InterPro" id="IPR025340">
    <property type="entry name" value="DUF4246"/>
</dbReference>
<evidence type="ECO:0000259" key="1">
    <source>
        <dbReference type="Pfam" id="PF14033"/>
    </source>
</evidence>
<dbReference type="PANTHER" id="PTHR33119">
    <property type="entry name" value="IFI3P"/>
    <property type="match status" value="1"/>
</dbReference>
<comment type="caution">
    <text evidence="2">The sequence shown here is derived from an EMBL/GenBank/DDBJ whole genome shotgun (WGS) entry which is preliminary data.</text>
</comment>
<dbReference type="AlphaFoldDB" id="A0A1Y2CK18"/>
<dbReference type="InterPro" id="IPR049192">
    <property type="entry name" value="DUF4246_C"/>
</dbReference>
<keyword evidence="3" id="KW-1185">Reference proteome</keyword>
<feature type="domain" description="DUF4246" evidence="1">
    <location>
        <begin position="64"/>
        <end position="335"/>
    </location>
</feature>
<proteinExistence type="predicted"/>
<name>A0A1Y2CK18_9FUNG</name>
<dbReference type="PANTHER" id="PTHR33119:SF1">
    <property type="entry name" value="FE2OG DIOXYGENASE DOMAIN-CONTAINING PROTEIN"/>
    <property type="match status" value="1"/>
</dbReference>
<organism evidence="2 3">
    <name type="scientific">Rhizoclosmatium globosum</name>
    <dbReference type="NCBI Taxonomy" id="329046"/>
    <lineage>
        <taxon>Eukaryota</taxon>
        <taxon>Fungi</taxon>
        <taxon>Fungi incertae sedis</taxon>
        <taxon>Chytridiomycota</taxon>
        <taxon>Chytridiomycota incertae sedis</taxon>
        <taxon>Chytridiomycetes</taxon>
        <taxon>Chytridiales</taxon>
        <taxon>Chytriomycetaceae</taxon>
        <taxon>Rhizoclosmatium</taxon>
    </lineage>
</organism>
<sequence length="473" mass="54460">MKPQWWTNLADEALISRWKEEARRSFTSGGVTNKHFVNQAVESLLRELCYIAYHELIRLKTGGVIAPTSIHGVFISDCISESVTRLATYTESLETESLKKKKWREGSDGKVLDLIHPSEYCLVYGRSLRRDNVTQPVGSKPIVFTGRSRNYQQTRERSPRFQWLPSEFDIGYDGRVKLRSYINNLNVREYPELQDSIRSVFESMVPMFEATLGSLQSEPSYRISELSYNGNIYERFEVHQFFQQIDERLQKTQNQRRVIPGLPKSYNTPLGSRKYILAGRNVQVIVKMANIQLTPENPVFHGGNWHMEGMEYEAIVAVGLVYYSVENITQSTLAFYKGEIETLQGRCVVFPNHLPHRVKPFALQDKTRPGYRKILAFFFVDPDTRILSTSDVGIQQADWLAEELFDTCGIGAKLPYEVVRQIALFAGAMTEIDALIFAHEIMEERKNGKEEAEAMRIRRNELDTMTKNLDLID</sequence>
<dbReference type="OrthoDB" id="415532at2759"/>
<evidence type="ECO:0000313" key="2">
    <source>
        <dbReference type="EMBL" id="ORY47307.1"/>
    </source>
</evidence>
<dbReference type="Pfam" id="PF14033">
    <property type="entry name" value="DUF4246"/>
    <property type="match status" value="2"/>
</dbReference>
<dbReference type="Proteomes" id="UP000193642">
    <property type="component" value="Unassembled WGS sequence"/>
</dbReference>
<dbReference type="EMBL" id="MCGO01000014">
    <property type="protein sequence ID" value="ORY47307.1"/>
    <property type="molecule type" value="Genomic_DNA"/>
</dbReference>
<reference evidence="2 3" key="1">
    <citation type="submission" date="2016-07" db="EMBL/GenBank/DDBJ databases">
        <title>Pervasive Adenine N6-methylation of Active Genes in Fungi.</title>
        <authorList>
            <consortium name="DOE Joint Genome Institute"/>
            <person name="Mondo S.J."/>
            <person name="Dannebaum R.O."/>
            <person name="Kuo R.C."/>
            <person name="Labutti K."/>
            <person name="Haridas S."/>
            <person name="Kuo A."/>
            <person name="Salamov A."/>
            <person name="Ahrendt S.R."/>
            <person name="Lipzen A."/>
            <person name="Sullivan W."/>
            <person name="Andreopoulos W.B."/>
            <person name="Clum A."/>
            <person name="Lindquist E."/>
            <person name="Daum C."/>
            <person name="Ramamoorthy G.K."/>
            <person name="Gryganskyi A."/>
            <person name="Culley D."/>
            <person name="Magnuson J.K."/>
            <person name="James T.Y."/>
            <person name="O'Malley M.A."/>
            <person name="Stajich J.E."/>
            <person name="Spatafora J.W."/>
            <person name="Visel A."/>
            <person name="Grigoriev I.V."/>
        </authorList>
    </citation>
    <scope>NUCLEOTIDE SEQUENCE [LARGE SCALE GENOMIC DNA]</scope>
    <source>
        <strain evidence="2 3">JEL800</strain>
    </source>
</reference>
<evidence type="ECO:0000313" key="3">
    <source>
        <dbReference type="Proteomes" id="UP000193642"/>
    </source>
</evidence>
<feature type="domain" description="DUF4246" evidence="1">
    <location>
        <begin position="338"/>
        <end position="403"/>
    </location>
</feature>